<feature type="compositionally biased region" description="Low complexity" evidence="1">
    <location>
        <begin position="135"/>
        <end position="162"/>
    </location>
</feature>
<dbReference type="STRING" id="200324.A0A2N5UBP2"/>
<evidence type="ECO:0000256" key="1">
    <source>
        <dbReference type="SAM" id="MobiDB-lite"/>
    </source>
</evidence>
<reference evidence="2 3" key="1">
    <citation type="submission" date="2017-11" db="EMBL/GenBank/DDBJ databases">
        <title>De novo assembly and phasing of dikaryotic genomes from two isolates of Puccinia coronata f. sp. avenae, the causal agent of oat crown rust.</title>
        <authorList>
            <person name="Miller M.E."/>
            <person name="Zhang Y."/>
            <person name="Omidvar V."/>
            <person name="Sperschneider J."/>
            <person name="Schwessinger B."/>
            <person name="Raley C."/>
            <person name="Palmer J.M."/>
            <person name="Garnica D."/>
            <person name="Upadhyaya N."/>
            <person name="Rathjen J."/>
            <person name="Taylor J.M."/>
            <person name="Park R.F."/>
            <person name="Dodds P.N."/>
            <person name="Hirsch C.D."/>
            <person name="Kianian S.F."/>
            <person name="Figueroa M."/>
        </authorList>
    </citation>
    <scope>NUCLEOTIDE SEQUENCE [LARGE SCALE GENOMIC DNA]</scope>
    <source>
        <strain evidence="2">12NC29</strain>
    </source>
</reference>
<dbReference type="EMBL" id="PGCJ01000263">
    <property type="protein sequence ID" value="PLW35138.1"/>
    <property type="molecule type" value="Genomic_DNA"/>
</dbReference>
<protein>
    <submittedName>
        <fullName evidence="2">Uncharacterized protein</fullName>
    </submittedName>
</protein>
<dbReference type="AlphaFoldDB" id="A0A2N5UBP2"/>
<sequence length="258" mass="29110">MYLHQHEHGRTLELANKMGVMNAMWMLQQQVRRFTSGTTVGFPLQPLKQRKTVPIRNPRRPHLPDPVDTDPTAQRFKLAEHPRVLLVIREPSGVPNLADQLISPPPVDPKNIFIKPRKTSTEHDATRGLSHPVLSPASSTSSAPSSSSSSSTTTTTTSNTSSGFQLPPRLRAPKVSRTSLTPEQAREVQKLRATHSVSQLSRKFSIPRILVSILGPTSDQLRHHIQLRNQMRQARKEARWSIPKVVRRHEKMARRSAW</sequence>
<dbReference type="Proteomes" id="UP000235388">
    <property type="component" value="Unassembled WGS sequence"/>
</dbReference>
<dbReference type="OrthoDB" id="2504513at2759"/>
<proteinExistence type="predicted"/>
<name>A0A2N5UBP2_9BASI</name>
<gene>
    <name evidence="2" type="ORF">PCANC_20969</name>
</gene>
<accession>A0A2N5UBP2</accession>
<keyword evidence="3" id="KW-1185">Reference proteome</keyword>
<organism evidence="2 3">
    <name type="scientific">Puccinia coronata f. sp. avenae</name>
    <dbReference type="NCBI Taxonomy" id="200324"/>
    <lineage>
        <taxon>Eukaryota</taxon>
        <taxon>Fungi</taxon>
        <taxon>Dikarya</taxon>
        <taxon>Basidiomycota</taxon>
        <taxon>Pucciniomycotina</taxon>
        <taxon>Pucciniomycetes</taxon>
        <taxon>Pucciniales</taxon>
        <taxon>Pucciniaceae</taxon>
        <taxon>Puccinia</taxon>
    </lineage>
</organism>
<feature type="region of interest" description="Disordered" evidence="1">
    <location>
        <begin position="119"/>
        <end position="197"/>
    </location>
</feature>
<evidence type="ECO:0000313" key="2">
    <source>
        <dbReference type="EMBL" id="PLW35138.1"/>
    </source>
</evidence>
<evidence type="ECO:0000313" key="3">
    <source>
        <dbReference type="Proteomes" id="UP000235388"/>
    </source>
</evidence>
<comment type="caution">
    <text evidence="2">The sequence shown here is derived from an EMBL/GenBank/DDBJ whole genome shotgun (WGS) entry which is preliminary data.</text>
</comment>